<evidence type="ECO:0000313" key="3">
    <source>
        <dbReference type="Proteomes" id="UP001235840"/>
    </source>
</evidence>
<feature type="domain" description="Metallo-beta-lactamase" evidence="1">
    <location>
        <begin position="41"/>
        <end position="232"/>
    </location>
</feature>
<dbReference type="Pfam" id="PF12706">
    <property type="entry name" value="Lactamase_B_2"/>
    <property type="match status" value="1"/>
</dbReference>
<dbReference type="InterPro" id="IPR036866">
    <property type="entry name" value="RibonucZ/Hydroxyglut_hydro"/>
</dbReference>
<dbReference type="InterPro" id="IPR024884">
    <property type="entry name" value="NAPE-PLD"/>
</dbReference>
<dbReference type="Gene3D" id="3.60.15.10">
    <property type="entry name" value="Ribonuclease Z/Hydroxyacylglutathione hydrolase-like"/>
    <property type="match status" value="1"/>
</dbReference>
<accession>A0ABT9VU44</accession>
<dbReference type="SUPFAM" id="SSF56281">
    <property type="entry name" value="Metallo-hydrolase/oxidoreductase"/>
    <property type="match status" value="1"/>
</dbReference>
<evidence type="ECO:0000313" key="2">
    <source>
        <dbReference type="EMBL" id="MDQ0164502.1"/>
    </source>
</evidence>
<protein>
    <submittedName>
        <fullName evidence="2">L-ascorbate metabolism protein UlaG (Beta-lactamase superfamily)</fullName>
    </submittedName>
</protein>
<name>A0ABT9VU44_9BACI</name>
<organism evidence="2 3">
    <name type="scientific">Caldalkalibacillus horti</name>
    <dbReference type="NCBI Taxonomy" id="77523"/>
    <lineage>
        <taxon>Bacteria</taxon>
        <taxon>Bacillati</taxon>
        <taxon>Bacillota</taxon>
        <taxon>Bacilli</taxon>
        <taxon>Bacillales</taxon>
        <taxon>Bacillaceae</taxon>
        <taxon>Caldalkalibacillus</taxon>
    </lineage>
</organism>
<keyword evidence="3" id="KW-1185">Reference proteome</keyword>
<dbReference type="Proteomes" id="UP001235840">
    <property type="component" value="Unassembled WGS sequence"/>
</dbReference>
<sequence length="274" mass="30964">MSYVVPQSDVKEVDFLRENRSKTSITWIGHSTFLIQFKGLNIVTDPVWAKRMGFSKRLSGPGLTMNELPPIDIVLISHGHYDHLHIPSLRALPGDPLLLVPEGLASMLGKKGFKKVKEVPWWSSVEENGVTFDMVPAQHWTRRTPWDTNTSHWGGWTIREGGASEGAIYFAGDSGYFHGFKKIGEAYSIDTALIPIGAYDPEWFMKVSHMTPEEAVQTYLDLGAKKFIPMHYGAFRLADDTAEEALMRLKNEWERREISGQELVIMDLGQTIKD</sequence>
<dbReference type="PANTHER" id="PTHR15032">
    <property type="entry name" value="N-ACYL-PHOSPHATIDYLETHANOLAMINE-HYDROLYZING PHOSPHOLIPASE D"/>
    <property type="match status" value="1"/>
</dbReference>
<reference evidence="2 3" key="1">
    <citation type="submission" date="2023-07" db="EMBL/GenBank/DDBJ databases">
        <title>Genomic Encyclopedia of Type Strains, Phase IV (KMG-IV): sequencing the most valuable type-strain genomes for metagenomic binning, comparative biology and taxonomic classification.</title>
        <authorList>
            <person name="Goeker M."/>
        </authorList>
    </citation>
    <scope>NUCLEOTIDE SEQUENCE [LARGE SCALE GENOMIC DNA]</scope>
    <source>
        <strain evidence="2 3">DSM 12751</strain>
    </source>
</reference>
<proteinExistence type="predicted"/>
<gene>
    <name evidence="2" type="ORF">J2S11_000401</name>
</gene>
<dbReference type="InterPro" id="IPR001279">
    <property type="entry name" value="Metallo-B-lactamas"/>
</dbReference>
<dbReference type="PANTHER" id="PTHR15032:SF36">
    <property type="entry name" value="METALLO-BETA-LACTAMASE DOMAIN-CONTAINING PROTEIN"/>
    <property type="match status" value="1"/>
</dbReference>
<dbReference type="PIRSF" id="PIRSF038896">
    <property type="entry name" value="NAPE-PLD"/>
    <property type="match status" value="1"/>
</dbReference>
<dbReference type="EMBL" id="JAUSTY010000001">
    <property type="protein sequence ID" value="MDQ0164502.1"/>
    <property type="molecule type" value="Genomic_DNA"/>
</dbReference>
<comment type="caution">
    <text evidence="2">The sequence shown here is derived from an EMBL/GenBank/DDBJ whole genome shotgun (WGS) entry which is preliminary data.</text>
</comment>
<evidence type="ECO:0000259" key="1">
    <source>
        <dbReference type="Pfam" id="PF12706"/>
    </source>
</evidence>